<name>A0A7D8D8C4_9BACI</name>
<dbReference type="AlphaFoldDB" id="A0A7D8D8C4"/>
<evidence type="ECO:0000313" key="2">
    <source>
        <dbReference type="EMBL" id="SME48615.1"/>
    </source>
</evidence>
<dbReference type="Proteomes" id="UP000194422">
    <property type="component" value="Unassembled WGS sequence"/>
</dbReference>
<comment type="caution">
    <text evidence="2">The sequence shown here is derived from an EMBL/GenBank/DDBJ whole genome shotgun (WGS) entry which is preliminary data.</text>
</comment>
<organism evidence="2 3">
    <name type="scientific">Bacillus paranthracis</name>
    <dbReference type="NCBI Taxonomy" id="2026186"/>
    <lineage>
        <taxon>Bacteria</taxon>
        <taxon>Bacillati</taxon>
        <taxon>Bacillota</taxon>
        <taxon>Bacilli</taxon>
        <taxon>Bacillales</taxon>
        <taxon>Bacillaceae</taxon>
        <taxon>Bacillus</taxon>
        <taxon>Bacillus cereus group</taxon>
    </lineage>
</organism>
<dbReference type="GeneID" id="75087791"/>
<evidence type="ECO:0000313" key="3">
    <source>
        <dbReference type="Proteomes" id="UP000194422"/>
    </source>
</evidence>
<reference evidence="1 4" key="2">
    <citation type="submission" date="2023-03" db="EMBL/GenBank/DDBJ databases">
        <title>Genetic diversity of Bacillus cereus sensu lato isolates from Slovenia.</title>
        <authorList>
            <person name="Abdelli M."/>
        </authorList>
    </citation>
    <scope>NUCLEOTIDE SEQUENCE [LARGE SCALE GENOMIC DNA]</scope>
    <source>
        <strain evidence="1 4">SIBC61B</strain>
    </source>
</reference>
<dbReference type="RefSeq" id="WP_000994778.1">
    <property type="nucleotide sequence ID" value="NZ_CMPU01000011.1"/>
</dbReference>
<evidence type="ECO:0000313" key="1">
    <source>
        <dbReference type="EMBL" id="MDG0940166.1"/>
    </source>
</evidence>
<proteinExistence type="predicted"/>
<accession>A0A7D8D8C4</accession>
<protein>
    <submittedName>
        <fullName evidence="1">Class III lanthipeptide</fullName>
    </submittedName>
</protein>
<dbReference type="Proteomes" id="UP001221338">
    <property type="component" value="Unassembled WGS sequence"/>
</dbReference>
<gene>
    <name evidence="2" type="ORF">BACERE00174_05772</name>
    <name evidence="1" type="ORF">P6U22_02895</name>
</gene>
<evidence type="ECO:0000313" key="4">
    <source>
        <dbReference type="Proteomes" id="UP001221338"/>
    </source>
</evidence>
<dbReference type="EMBL" id="JARPRV010000001">
    <property type="protein sequence ID" value="MDG0940166.1"/>
    <property type="molecule type" value="Genomic_DNA"/>
</dbReference>
<keyword evidence="4" id="KW-1185">Reference proteome</keyword>
<reference evidence="2 3" key="1">
    <citation type="submission" date="2017-04" db="EMBL/GenBank/DDBJ databases">
        <authorList>
            <person name="Criscuolo A."/>
        </authorList>
    </citation>
    <scope>NUCLEOTIDE SEQUENCE [LARGE SCALE GENOMIC DNA]</scope>
    <source>
        <strain evidence="2">16-00174</strain>
    </source>
</reference>
<dbReference type="EMBL" id="FWYW01000113">
    <property type="protein sequence ID" value="SME48615.1"/>
    <property type="molecule type" value="Genomic_DNA"/>
</dbReference>
<sequence length="29" mass="3319">MNAVLNLQKMNVEVEKKGIIITKRCKMAD</sequence>
<dbReference type="NCBIfam" id="NF038154">
    <property type="entry name" value="lanthi_III_a"/>
    <property type="match status" value="1"/>
</dbReference>